<keyword evidence="2" id="KW-0378">Hydrolase</keyword>
<dbReference type="CDD" id="cd01310">
    <property type="entry name" value="TatD_DNAse"/>
    <property type="match status" value="1"/>
</dbReference>
<dbReference type="PROSITE" id="PS01137">
    <property type="entry name" value="TATD_1"/>
    <property type="match status" value="1"/>
</dbReference>
<feature type="binding site" evidence="3">
    <location>
        <position position="11"/>
    </location>
    <ligand>
        <name>a divalent metal cation</name>
        <dbReference type="ChEBI" id="CHEBI:60240"/>
        <label>1</label>
    </ligand>
</feature>
<evidence type="ECO:0000313" key="4">
    <source>
        <dbReference type="EMBL" id="KDN24998.1"/>
    </source>
</evidence>
<accession>A0A066ULA0</accession>
<dbReference type="OrthoDB" id="9810005at2"/>
<evidence type="ECO:0000256" key="3">
    <source>
        <dbReference type="PIRSR" id="PIRSR005902-1"/>
    </source>
</evidence>
<protein>
    <submittedName>
        <fullName evidence="4">TatD-related deoxyribonuclease</fullName>
    </submittedName>
</protein>
<dbReference type="eggNOG" id="COG0084">
    <property type="taxonomic scope" value="Bacteria"/>
</dbReference>
<comment type="caution">
    <text evidence="4">The sequence shown here is derived from an EMBL/GenBank/DDBJ whole genome shotgun (WGS) entry which is preliminary data.</text>
</comment>
<evidence type="ECO:0000256" key="2">
    <source>
        <dbReference type="ARBA" id="ARBA00022801"/>
    </source>
</evidence>
<dbReference type="RefSeq" id="WP_036365356.1">
    <property type="nucleotide sequence ID" value="NZ_AOMT01000023.1"/>
</dbReference>
<dbReference type="InterPro" id="IPR018228">
    <property type="entry name" value="DNase_TatD-rel_CS"/>
</dbReference>
<proteinExistence type="inferred from homology"/>
<dbReference type="PANTHER" id="PTHR46124">
    <property type="entry name" value="D-AMINOACYL-TRNA DEACYLASE"/>
    <property type="match status" value="1"/>
</dbReference>
<evidence type="ECO:0000313" key="5">
    <source>
        <dbReference type="Proteomes" id="UP000035860"/>
    </source>
</evidence>
<dbReference type="Proteomes" id="UP000035860">
    <property type="component" value="Unassembled WGS sequence"/>
</dbReference>
<dbReference type="Pfam" id="PF01026">
    <property type="entry name" value="TatD_DNase"/>
    <property type="match status" value="1"/>
</dbReference>
<sequence length="284" mass="32728">MTIRLIDTHTHFDVPEYDEHRRLMTERAHEQGIRHLVLIGFLAKYFHQMVKVKSQMADFAKSSHQGIQAHLAFGLHPLYIMEQSDSDLMLLDDFIRKYSSIAIAEIGLDTYPKTLAQSDIFEKQKRFFIEQIHLAKHHDLPILLHIRKAHAQVLQILKDHKYRASVQGGIAHSFSGGEQEALAFVKMGFKLGITGQITNPNAKKLRNSVMNVFKRYGAEAFVIETDCPDMMPVPCQHLGTFNEPANLVYVLDELATMFDMDKENLARQLWQNSNEALHQNWVYE</sequence>
<dbReference type="GO" id="GO:0016788">
    <property type="term" value="F:hydrolase activity, acting on ester bonds"/>
    <property type="evidence" value="ECO:0007669"/>
    <property type="project" value="InterPro"/>
</dbReference>
<feature type="binding site" evidence="3">
    <location>
        <position position="172"/>
    </location>
    <ligand>
        <name>a divalent metal cation</name>
        <dbReference type="ChEBI" id="CHEBI:60240"/>
        <label>2</label>
    </ligand>
</feature>
<reference evidence="4 5" key="1">
    <citation type="journal article" date="2014" name="Genome Announc.">
        <title>Draft Genome Sequence of Moraxella bovoculi Strain 237T (ATCC BAA-1259T) Isolated from a Calf with Infectious Bovine Keratoconjunctivitis.</title>
        <authorList>
            <person name="Calcutt M.J."/>
            <person name="Foecking M.F."/>
            <person name="Martin N.T."/>
            <person name="Mhlanga-Mutangadura T."/>
            <person name="Reilly T.J."/>
        </authorList>
    </citation>
    <scope>NUCLEOTIDE SEQUENCE [LARGE SCALE GENOMIC DNA]</scope>
    <source>
        <strain evidence="4 5">237</strain>
    </source>
</reference>
<feature type="binding site" evidence="3">
    <location>
        <position position="145"/>
    </location>
    <ligand>
        <name>a divalent metal cation</name>
        <dbReference type="ChEBI" id="CHEBI:60240"/>
        <label>2</label>
    </ligand>
</feature>
<dbReference type="PANTHER" id="PTHR46124:SF3">
    <property type="entry name" value="HYDROLASE"/>
    <property type="match status" value="1"/>
</dbReference>
<keyword evidence="3" id="KW-0479">Metal-binding</keyword>
<dbReference type="AlphaFoldDB" id="A0A066ULA0"/>
<name>A0A066ULA0_9GAMM</name>
<dbReference type="GO" id="GO:0046872">
    <property type="term" value="F:metal ion binding"/>
    <property type="evidence" value="ECO:0007669"/>
    <property type="project" value="UniProtKB-KW"/>
</dbReference>
<dbReference type="EMBL" id="AOMT01000023">
    <property type="protein sequence ID" value="KDN24998.1"/>
    <property type="molecule type" value="Genomic_DNA"/>
</dbReference>
<feature type="binding site" evidence="3">
    <location>
        <position position="105"/>
    </location>
    <ligand>
        <name>a divalent metal cation</name>
        <dbReference type="ChEBI" id="CHEBI:60240"/>
        <label>1</label>
    </ligand>
</feature>
<feature type="binding site" evidence="3">
    <location>
        <position position="226"/>
    </location>
    <ligand>
        <name>a divalent metal cation</name>
        <dbReference type="ChEBI" id="CHEBI:60240"/>
        <label>1</label>
    </ligand>
</feature>
<keyword evidence="5" id="KW-1185">Reference proteome</keyword>
<organism evidence="4 5">
    <name type="scientific">Moraxella bovoculi 237</name>
    <dbReference type="NCBI Taxonomy" id="743974"/>
    <lineage>
        <taxon>Bacteria</taxon>
        <taxon>Pseudomonadati</taxon>
        <taxon>Pseudomonadota</taxon>
        <taxon>Gammaproteobacteria</taxon>
        <taxon>Moraxellales</taxon>
        <taxon>Moraxellaceae</taxon>
        <taxon>Moraxella</taxon>
    </lineage>
</organism>
<feature type="binding site" evidence="3">
    <location>
        <position position="9"/>
    </location>
    <ligand>
        <name>a divalent metal cation</name>
        <dbReference type="ChEBI" id="CHEBI:60240"/>
        <label>1</label>
    </ligand>
</feature>
<evidence type="ECO:0000256" key="1">
    <source>
        <dbReference type="ARBA" id="ARBA00009275"/>
    </source>
</evidence>
<dbReference type="InterPro" id="IPR032466">
    <property type="entry name" value="Metal_Hydrolase"/>
</dbReference>
<comment type="similarity">
    <text evidence="1">Belongs to the metallo-dependent hydrolases superfamily. TatD-type hydrolase family.</text>
</comment>
<dbReference type="GO" id="GO:0005829">
    <property type="term" value="C:cytosol"/>
    <property type="evidence" value="ECO:0007669"/>
    <property type="project" value="TreeGrafter"/>
</dbReference>
<dbReference type="SUPFAM" id="SSF51556">
    <property type="entry name" value="Metallo-dependent hydrolases"/>
    <property type="match status" value="1"/>
</dbReference>
<dbReference type="PIRSF" id="PIRSF005902">
    <property type="entry name" value="DNase_TatD"/>
    <property type="match status" value="1"/>
</dbReference>
<gene>
    <name evidence="4" type="ORF">MBO_05662</name>
</gene>
<dbReference type="Gene3D" id="3.20.20.140">
    <property type="entry name" value="Metal-dependent hydrolases"/>
    <property type="match status" value="1"/>
</dbReference>
<dbReference type="InterPro" id="IPR001130">
    <property type="entry name" value="TatD-like"/>
</dbReference>